<comment type="caution">
    <text evidence="3">The sequence shown here is derived from an EMBL/GenBank/DDBJ whole genome shotgun (WGS) entry which is preliminary data.</text>
</comment>
<dbReference type="AlphaFoldDB" id="A0ABD3PWT4"/>
<feature type="region of interest" description="Disordered" evidence="2">
    <location>
        <begin position="237"/>
        <end position="258"/>
    </location>
</feature>
<dbReference type="Proteomes" id="UP001530400">
    <property type="component" value="Unassembled WGS sequence"/>
</dbReference>
<evidence type="ECO:0000256" key="1">
    <source>
        <dbReference type="SAM" id="Coils"/>
    </source>
</evidence>
<sequence length="551" mass="60153">MSHEGNNIPFQTSAYGNPNSNWMGGNNNLSRSSSCSSLDIAATLVSSIQAAELATANANMNMNVMGNSNIYGNNVNFQNNNSSAIGGLAGLGLQAPAAMGLQAPAAVMGLNQQTNGNGIIDDLQRILNSNILNLNVAMPAFGQVNNMNNSLESLTNQFHQMQQQMEISRQRESFTVPTLPQQTDNFSQSFTVPTLPQQSINPVSVRDGDTRSSNGSLCSDALLKIWKDDQDAKINSLTSQRFGEHNPANALENQVEREVKRSISTDEIVFVPTKDLSPPSSLTRSNDSENSQTASGDFSRCRSNSNSSFDALLSAVGDDLVEFDKEKRGESNKINYEKQFSSLSSDSLSKAPDMHHLTNLFGDGPSNNESSYTPPMTHNFQAVREMAAHKLMAQANPLMLAQLVGASNQGAQLAQESNVNKQVQRISSSDTSSCAIELAMKRLSSVLNENPYIAEGTVEKPPAPDDPRKDLEMFLEEYGEEGKKARVRVLCAIDDSESSLAKIHEWDRGMGHRKCSNRTVVKTRRSRAKLKAFLQGMKPPKEPKSRRKKAE</sequence>
<feature type="region of interest" description="Disordered" evidence="2">
    <location>
        <begin position="270"/>
        <end position="302"/>
    </location>
</feature>
<reference evidence="3 4" key="1">
    <citation type="submission" date="2024-10" db="EMBL/GenBank/DDBJ databases">
        <title>Updated reference genomes for cyclostephanoid diatoms.</title>
        <authorList>
            <person name="Roberts W.R."/>
            <person name="Alverson A.J."/>
        </authorList>
    </citation>
    <scope>NUCLEOTIDE SEQUENCE [LARGE SCALE GENOMIC DNA]</scope>
    <source>
        <strain evidence="3 4">AJA010-31</strain>
    </source>
</reference>
<gene>
    <name evidence="3" type="ORF">ACHAWO_008769</name>
</gene>
<keyword evidence="1" id="KW-0175">Coiled coil</keyword>
<evidence type="ECO:0000313" key="3">
    <source>
        <dbReference type="EMBL" id="KAL3792608.1"/>
    </source>
</evidence>
<feature type="region of interest" description="Disordered" evidence="2">
    <location>
        <begin position="192"/>
        <end position="212"/>
    </location>
</feature>
<keyword evidence="4" id="KW-1185">Reference proteome</keyword>
<evidence type="ECO:0000256" key="2">
    <source>
        <dbReference type="SAM" id="MobiDB-lite"/>
    </source>
</evidence>
<evidence type="ECO:0000313" key="4">
    <source>
        <dbReference type="Proteomes" id="UP001530400"/>
    </source>
</evidence>
<proteinExistence type="predicted"/>
<dbReference type="EMBL" id="JALLPJ020000424">
    <property type="protein sequence ID" value="KAL3792608.1"/>
    <property type="molecule type" value="Genomic_DNA"/>
</dbReference>
<protein>
    <submittedName>
        <fullName evidence="3">Uncharacterized protein</fullName>
    </submittedName>
</protein>
<feature type="compositionally biased region" description="Polar residues" evidence="2">
    <location>
        <begin position="278"/>
        <end position="296"/>
    </location>
</feature>
<organism evidence="3 4">
    <name type="scientific">Cyclotella atomus</name>
    <dbReference type="NCBI Taxonomy" id="382360"/>
    <lineage>
        <taxon>Eukaryota</taxon>
        <taxon>Sar</taxon>
        <taxon>Stramenopiles</taxon>
        <taxon>Ochrophyta</taxon>
        <taxon>Bacillariophyta</taxon>
        <taxon>Coscinodiscophyceae</taxon>
        <taxon>Thalassiosirophycidae</taxon>
        <taxon>Stephanodiscales</taxon>
        <taxon>Stephanodiscaceae</taxon>
        <taxon>Cyclotella</taxon>
    </lineage>
</organism>
<name>A0ABD3PWT4_9STRA</name>
<accession>A0ABD3PWT4</accession>
<feature type="compositionally biased region" description="Polar residues" evidence="2">
    <location>
        <begin position="192"/>
        <end position="202"/>
    </location>
</feature>
<feature type="coiled-coil region" evidence="1">
    <location>
        <begin position="144"/>
        <end position="171"/>
    </location>
</feature>